<evidence type="ECO:0000256" key="6">
    <source>
        <dbReference type="ARBA" id="ARBA00023229"/>
    </source>
</evidence>
<sequence>MPAMPNRIWALIPAAGVGLRATATTTEAAAAAPTTPPQPKQYQRLLGQSLLSHTLRAFGQVPAIAHTIVVIAPGDAIFHTQAENTQPHASAHAVGGASRAESVRNGLQALRTHHGAQADDWVLVHDAARCLIAPAWIERLIHAVQGHPVGGLLALPLPDTLKQQAPAGDGQPAHVAATIARSGKWLAQTPQMFRLGALSAALENADLNTITDEASAIEATGLRPLLVPASAQNIKVTYPEDFALAEAILQMRQRAPE</sequence>
<accession>A0A3M6Q776</accession>
<dbReference type="HAMAP" id="MF_00108">
    <property type="entry name" value="IspD"/>
    <property type="match status" value="1"/>
</dbReference>
<dbReference type="PROSITE" id="PS01295">
    <property type="entry name" value="ISPD"/>
    <property type="match status" value="1"/>
</dbReference>
<feature type="site" description="Transition state stabilizer" evidence="7">
    <location>
        <position position="20"/>
    </location>
</feature>
<dbReference type="PANTHER" id="PTHR32125:SF4">
    <property type="entry name" value="2-C-METHYL-D-ERYTHRITOL 4-PHOSPHATE CYTIDYLYLTRANSFERASE, CHLOROPLASTIC"/>
    <property type="match status" value="1"/>
</dbReference>
<dbReference type="UniPathway" id="UPA00056">
    <property type="reaction ID" value="UER00093"/>
</dbReference>
<dbReference type="Gene3D" id="3.90.550.10">
    <property type="entry name" value="Spore Coat Polysaccharide Biosynthesis Protein SpsA, Chain A"/>
    <property type="match status" value="1"/>
</dbReference>
<dbReference type="InterPro" id="IPR050088">
    <property type="entry name" value="IspD/TarI_cytidylyltransf_bact"/>
</dbReference>
<comment type="catalytic activity">
    <reaction evidence="1 7">
        <text>2-C-methyl-D-erythritol 4-phosphate + CTP + H(+) = 4-CDP-2-C-methyl-D-erythritol + diphosphate</text>
        <dbReference type="Rhea" id="RHEA:13429"/>
        <dbReference type="ChEBI" id="CHEBI:15378"/>
        <dbReference type="ChEBI" id="CHEBI:33019"/>
        <dbReference type="ChEBI" id="CHEBI:37563"/>
        <dbReference type="ChEBI" id="CHEBI:57823"/>
        <dbReference type="ChEBI" id="CHEBI:58262"/>
        <dbReference type="EC" id="2.7.7.60"/>
    </reaction>
</comment>
<keyword evidence="5 7" id="KW-0548">Nucleotidyltransferase</keyword>
<comment type="function">
    <text evidence="7">Catalyzes the formation of 4-diphosphocytidyl-2-C-methyl-D-erythritol from CTP and 2-C-methyl-D-erythritol 4-phosphate (MEP).</text>
</comment>
<dbReference type="InterPro" id="IPR034683">
    <property type="entry name" value="IspD/TarI"/>
</dbReference>
<keyword evidence="6 7" id="KW-0414">Isoprene biosynthesis</keyword>
<dbReference type="SUPFAM" id="SSF53448">
    <property type="entry name" value="Nucleotide-diphospho-sugar transferases"/>
    <property type="match status" value="1"/>
</dbReference>
<dbReference type="Pfam" id="PF01128">
    <property type="entry name" value="IspD"/>
    <property type="match status" value="1"/>
</dbReference>
<comment type="similarity">
    <text evidence="3 7">Belongs to the IspD/TarI cytidylyltransferase family. IspD subfamily.</text>
</comment>
<comment type="caution">
    <text evidence="8">The sequence shown here is derived from an EMBL/GenBank/DDBJ whole genome shotgun (WGS) entry which is preliminary data.</text>
</comment>
<evidence type="ECO:0000313" key="8">
    <source>
        <dbReference type="EMBL" id="RMW98460.1"/>
    </source>
</evidence>
<evidence type="ECO:0000313" key="9">
    <source>
        <dbReference type="Proteomes" id="UP000267035"/>
    </source>
</evidence>
<feature type="site" description="Transition state stabilizer" evidence="7">
    <location>
        <position position="40"/>
    </location>
</feature>
<dbReference type="Proteomes" id="UP000267035">
    <property type="component" value="Unassembled WGS sequence"/>
</dbReference>
<protein>
    <recommendedName>
        <fullName evidence="7">2-C-methyl-D-erythritol 4-phosphate cytidylyltransferase</fullName>
        <ecNumber evidence="7">2.7.7.60</ecNumber>
    </recommendedName>
    <alternativeName>
        <fullName evidence="7">4-diphosphocytidyl-2C-methyl-D-erythritol synthase</fullName>
    </alternativeName>
    <alternativeName>
        <fullName evidence="7">MEP cytidylyltransferase</fullName>
        <shortName evidence="7">MCT</shortName>
    </alternativeName>
</protein>
<gene>
    <name evidence="7" type="primary">ispD</name>
    <name evidence="8" type="ORF">EBQ25_09195</name>
</gene>
<comment type="pathway">
    <text evidence="2 7">Isoprenoid biosynthesis; isopentenyl diphosphate biosynthesis via DXP pathway; isopentenyl diphosphate from 1-deoxy-D-xylulose 5-phosphate: step 2/6.</text>
</comment>
<proteinExistence type="inferred from homology"/>
<dbReference type="GO" id="GO:0050518">
    <property type="term" value="F:2-C-methyl-D-erythritol 4-phosphate cytidylyltransferase activity"/>
    <property type="evidence" value="ECO:0007669"/>
    <property type="project" value="UniProtKB-UniRule"/>
</dbReference>
<feature type="site" description="Positions MEP for the nucleophilic attack" evidence="7">
    <location>
        <position position="181"/>
    </location>
</feature>
<name>A0A3M6Q776_9BURK</name>
<dbReference type="InterPro" id="IPR029044">
    <property type="entry name" value="Nucleotide-diphossugar_trans"/>
</dbReference>
<keyword evidence="9" id="KW-1185">Reference proteome</keyword>
<dbReference type="InterPro" id="IPR001228">
    <property type="entry name" value="IspD"/>
</dbReference>
<dbReference type="InterPro" id="IPR018294">
    <property type="entry name" value="ISPD_synthase_CS"/>
</dbReference>
<evidence type="ECO:0000256" key="2">
    <source>
        <dbReference type="ARBA" id="ARBA00004787"/>
    </source>
</evidence>
<evidence type="ECO:0000256" key="3">
    <source>
        <dbReference type="ARBA" id="ARBA00009789"/>
    </source>
</evidence>
<organism evidence="8 9">
    <name type="scientific">Allofranklinella schreckenbergeri</name>
    <dbReference type="NCBI Taxonomy" id="1076744"/>
    <lineage>
        <taxon>Bacteria</taxon>
        <taxon>Pseudomonadati</taxon>
        <taxon>Pseudomonadota</taxon>
        <taxon>Betaproteobacteria</taxon>
        <taxon>Burkholderiales</taxon>
        <taxon>Comamonadaceae</taxon>
        <taxon>Allofranklinella</taxon>
    </lineage>
</organism>
<reference evidence="8 9" key="1">
    <citation type="submission" date="2018-10" db="EMBL/GenBank/DDBJ databases">
        <title>Comamonadaceae CDC group NO-1 genome sequencing and assembly.</title>
        <authorList>
            <person name="Bernier A.-M."/>
            <person name="Bernard K."/>
        </authorList>
    </citation>
    <scope>NUCLEOTIDE SEQUENCE [LARGE SCALE GENOMIC DNA]</scope>
    <source>
        <strain evidence="8 9">NML161473</strain>
    </source>
</reference>
<dbReference type="AlphaFoldDB" id="A0A3M6Q776"/>
<dbReference type="EC" id="2.7.7.60" evidence="7"/>
<dbReference type="CDD" id="cd02516">
    <property type="entry name" value="CDP-ME_synthetase"/>
    <property type="match status" value="1"/>
</dbReference>
<evidence type="ECO:0000256" key="1">
    <source>
        <dbReference type="ARBA" id="ARBA00001282"/>
    </source>
</evidence>
<keyword evidence="4 7" id="KW-0808">Transferase</keyword>
<dbReference type="FunFam" id="3.90.550.10:FF:000003">
    <property type="entry name" value="2-C-methyl-D-erythritol 4-phosphate cytidylyltransferase"/>
    <property type="match status" value="1"/>
</dbReference>
<evidence type="ECO:0000256" key="7">
    <source>
        <dbReference type="HAMAP-Rule" id="MF_00108"/>
    </source>
</evidence>
<dbReference type="EMBL" id="RDQL01000012">
    <property type="protein sequence ID" value="RMW98460.1"/>
    <property type="molecule type" value="Genomic_DNA"/>
</dbReference>
<dbReference type="RefSeq" id="WP_122254312.1">
    <property type="nucleotide sequence ID" value="NZ_RDQL01000012.1"/>
</dbReference>
<dbReference type="PANTHER" id="PTHR32125">
    <property type="entry name" value="2-C-METHYL-D-ERYTHRITOL 4-PHOSPHATE CYTIDYLYLTRANSFERASE, CHLOROPLASTIC"/>
    <property type="match status" value="1"/>
</dbReference>
<evidence type="ECO:0000256" key="4">
    <source>
        <dbReference type="ARBA" id="ARBA00022679"/>
    </source>
</evidence>
<dbReference type="GO" id="GO:0019288">
    <property type="term" value="P:isopentenyl diphosphate biosynthetic process, methylerythritol 4-phosphate pathway"/>
    <property type="evidence" value="ECO:0007669"/>
    <property type="project" value="UniProtKB-UniRule"/>
</dbReference>
<feature type="site" description="Positions MEP for the nucleophilic attack" evidence="7">
    <location>
        <position position="235"/>
    </location>
</feature>
<dbReference type="NCBIfam" id="TIGR00453">
    <property type="entry name" value="ispD"/>
    <property type="match status" value="1"/>
</dbReference>
<evidence type="ECO:0000256" key="5">
    <source>
        <dbReference type="ARBA" id="ARBA00022695"/>
    </source>
</evidence>